<feature type="transmembrane region" description="Helical" evidence="7">
    <location>
        <begin position="71"/>
        <end position="94"/>
    </location>
</feature>
<keyword evidence="5" id="KW-0040">ANK repeat</keyword>
<evidence type="ECO:0000256" key="1">
    <source>
        <dbReference type="ARBA" id="ARBA00004141"/>
    </source>
</evidence>
<dbReference type="Gramene" id="Ma09_t02680.1">
    <property type="protein sequence ID" value="Ma09_p02680.1"/>
    <property type="gene ID" value="Ma09_g02680"/>
</dbReference>
<organism evidence="9 10">
    <name type="scientific">Musa acuminata subsp. malaccensis</name>
    <name type="common">Wild banana</name>
    <name type="synonym">Musa malaccensis</name>
    <dbReference type="NCBI Taxonomy" id="214687"/>
    <lineage>
        <taxon>Eukaryota</taxon>
        <taxon>Viridiplantae</taxon>
        <taxon>Streptophyta</taxon>
        <taxon>Embryophyta</taxon>
        <taxon>Tracheophyta</taxon>
        <taxon>Spermatophyta</taxon>
        <taxon>Magnoliopsida</taxon>
        <taxon>Liliopsida</taxon>
        <taxon>Zingiberales</taxon>
        <taxon>Musaceae</taxon>
        <taxon>Musa</taxon>
    </lineage>
</organism>
<evidence type="ECO:0000256" key="7">
    <source>
        <dbReference type="SAM" id="Phobius"/>
    </source>
</evidence>
<keyword evidence="10" id="KW-1185">Reference proteome</keyword>
<evidence type="ECO:0000256" key="2">
    <source>
        <dbReference type="ARBA" id="ARBA00022692"/>
    </source>
</evidence>
<dbReference type="PANTHER" id="PTHR24186">
    <property type="entry name" value="PROTEIN PHOSPHATASE 1 REGULATORY SUBUNIT"/>
    <property type="match status" value="1"/>
</dbReference>
<evidence type="ECO:0000256" key="5">
    <source>
        <dbReference type="ARBA" id="ARBA00023043"/>
    </source>
</evidence>
<dbReference type="InterPro" id="IPR026961">
    <property type="entry name" value="PGG_dom"/>
</dbReference>
<evidence type="ECO:0000259" key="8">
    <source>
        <dbReference type="Pfam" id="PF13962"/>
    </source>
</evidence>
<comment type="subcellular location">
    <subcellularLocation>
        <location evidence="1">Membrane</location>
        <topology evidence="1">Multi-pass membrane protein</topology>
    </subcellularLocation>
</comment>
<evidence type="ECO:0000313" key="10">
    <source>
        <dbReference type="Proteomes" id="UP000012960"/>
    </source>
</evidence>
<keyword evidence="4 7" id="KW-1133">Transmembrane helix</keyword>
<keyword evidence="6 7" id="KW-0472">Membrane</keyword>
<name>A0A804KF66_MUSAM</name>
<dbReference type="FunCoup" id="A0A804KF66">
    <property type="interactions" value="1"/>
</dbReference>
<proteinExistence type="predicted"/>
<dbReference type="EnsemblPlants" id="Ma09_t02680.1">
    <property type="protein sequence ID" value="Ma09_p02680.1"/>
    <property type="gene ID" value="Ma09_g02680"/>
</dbReference>
<feature type="domain" description="PGG" evidence="8">
    <location>
        <begin position="25"/>
        <end position="132"/>
    </location>
</feature>
<dbReference type="AlphaFoldDB" id="A0A804KF66"/>
<dbReference type="Pfam" id="PF13962">
    <property type="entry name" value="PGG"/>
    <property type="match status" value="1"/>
</dbReference>
<feature type="transmembrane region" description="Helical" evidence="7">
    <location>
        <begin position="140"/>
        <end position="159"/>
    </location>
</feature>
<protein>
    <recommendedName>
        <fullName evidence="8">PGG domain-containing protein</fullName>
    </recommendedName>
</protein>
<evidence type="ECO:0000313" key="9">
    <source>
        <dbReference type="EnsemblPlants" id="Ma09_p02680.1"/>
    </source>
</evidence>
<dbReference type="PANTHER" id="PTHR24186:SF50">
    <property type="entry name" value="ANKYRIN REPEAT-CONTAINING PROTEIN ITN1-LIKE ISOFORM X1"/>
    <property type="match status" value="1"/>
</dbReference>
<dbReference type="GO" id="GO:0016020">
    <property type="term" value="C:membrane"/>
    <property type="evidence" value="ECO:0007669"/>
    <property type="project" value="UniProtKB-SubCell"/>
</dbReference>
<feature type="transmembrane region" description="Helical" evidence="7">
    <location>
        <begin position="28"/>
        <end position="51"/>
    </location>
</feature>
<reference evidence="9" key="1">
    <citation type="submission" date="2021-05" db="UniProtKB">
        <authorList>
            <consortium name="EnsemblPlants"/>
        </authorList>
    </citation>
    <scope>IDENTIFICATION</scope>
    <source>
        <strain evidence="9">subsp. malaccensis</strain>
    </source>
</reference>
<dbReference type="InParanoid" id="A0A804KF66"/>
<evidence type="ECO:0000256" key="3">
    <source>
        <dbReference type="ARBA" id="ARBA00022737"/>
    </source>
</evidence>
<sequence length="196" mass="21783">MVKVFMGVFLMANGSRFSPQRRDAIRDLANNVSVMAVLVATVAFAAAFTLPGGYKSDESNDPGMPILLKRTAFKVFLIFDTLAMSTSFLVLLLLLQVDLGSKIYKNRYLPEARLTLQISLLALMAAFASGLYPLIAGECFWLSILICVFLSIFVLDGMLDSMYYLSDSRIQLVSMEYKCQPLQNSCLDCQSLLMIL</sequence>
<keyword evidence="3" id="KW-0677">Repeat</keyword>
<dbReference type="Proteomes" id="UP000012960">
    <property type="component" value="Unplaced"/>
</dbReference>
<feature type="transmembrane region" description="Helical" evidence="7">
    <location>
        <begin position="114"/>
        <end position="134"/>
    </location>
</feature>
<dbReference type="OMA" id="WLSILIC"/>
<evidence type="ECO:0000256" key="6">
    <source>
        <dbReference type="ARBA" id="ARBA00023136"/>
    </source>
</evidence>
<accession>A0A804KF66</accession>
<keyword evidence="2 7" id="KW-0812">Transmembrane</keyword>
<evidence type="ECO:0000256" key="4">
    <source>
        <dbReference type="ARBA" id="ARBA00022989"/>
    </source>
</evidence>